<comment type="subcellular location">
    <subcellularLocation>
        <location evidence="1">Cytoplasmic granule</location>
    </subcellularLocation>
    <subcellularLocation>
        <location evidence="2">Secreted</location>
    </subcellularLocation>
</comment>
<reference evidence="12" key="3">
    <citation type="submission" date="2025-09" db="UniProtKB">
        <authorList>
            <consortium name="Ensembl"/>
        </authorList>
    </citation>
    <scope>IDENTIFICATION</scope>
</reference>
<protein>
    <recommendedName>
        <fullName evidence="11">Beta-defensin-like domain-containing protein</fullName>
    </recommendedName>
</protein>
<evidence type="ECO:0000313" key="13">
    <source>
        <dbReference type="Proteomes" id="UP000694556"/>
    </source>
</evidence>
<keyword evidence="13" id="KW-1185">Reference proteome</keyword>
<evidence type="ECO:0000256" key="6">
    <source>
        <dbReference type="ARBA" id="ARBA00022729"/>
    </source>
</evidence>
<reference evidence="12" key="2">
    <citation type="submission" date="2025-08" db="UniProtKB">
        <authorList>
            <consortium name="Ensembl"/>
        </authorList>
    </citation>
    <scope>IDENTIFICATION</scope>
</reference>
<dbReference type="InterPro" id="IPR001855">
    <property type="entry name" value="Defensin_beta-like"/>
</dbReference>
<dbReference type="PANTHER" id="PTHR21388">
    <property type="entry name" value="BETA-DEFENSIN-RELATED"/>
    <property type="match status" value="1"/>
</dbReference>
<keyword evidence="6" id="KW-0732">Signal</keyword>
<dbReference type="PANTHER" id="PTHR21388:SF9">
    <property type="entry name" value="BETA-DEFENSIN 1"/>
    <property type="match status" value="1"/>
</dbReference>
<dbReference type="GO" id="GO:0050829">
    <property type="term" value="P:defense response to Gram-negative bacterium"/>
    <property type="evidence" value="ECO:0007669"/>
    <property type="project" value="TreeGrafter"/>
</dbReference>
<dbReference type="AlphaFoldDB" id="A0A8C3GG62"/>
<feature type="domain" description="Beta-defensin-like" evidence="11">
    <location>
        <begin position="32"/>
        <end position="66"/>
    </location>
</feature>
<evidence type="ECO:0000313" key="12">
    <source>
        <dbReference type="Ensembl" id="ENSCMMP00000006947.1"/>
    </source>
</evidence>
<evidence type="ECO:0000256" key="2">
    <source>
        <dbReference type="ARBA" id="ARBA00004613"/>
    </source>
</evidence>
<dbReference type="GO" id="GO:0031731">
    <property type="term" value="F:CCR6 chemokine receptor binding"/>
    <property type="evidence" value="ECO:0007669"/>
    <property type="project" value="TreeGrafter"/>
</dbReference>
<dbReference type="SUPFAM" id="SSF57392">
    <property type="entry name" value="Defensin-like"/>
    <property type="match status" value="1"/>
</dbReference>
<dbReference type="GO" id="GO:0050830">
    <property type="term" value="P:defense response to Gram-positive bacterium"/>
    <property type="evidence" value="ECO:0007669"/>
    <property type="project" value="TreeGrafter"/>
</dbReference>
<evidence type="ECO:0000256" key="5">
    <source>
        <dbReference type="ARBA" id="ARBA00022529"/>
    </source>
</evidence>
<evidence type="ECO:0000256" key="4">
    <source>
        <dbReference type="ARBA" id="ARBA00022525"/>
    </source>
</evidence>
<evidence type="ECO:0000259" key="11">
    <source>
        <dbReference type="Pfam" id="PF00711"/>
    </source>
</evidence>
<keyword evidence="7" id="KW-0211">Defensin</keyword>
<reference evidence="12" key="1">
    <citation type="submission" date="2018-09" db="EMBL/GenBank/DDBJ databases">
        <title>Common duck and Muscovy duck high density SNP chip.</title>
        <authorList>
            <person name="Vignal A."/>
            <person name="Thebault N."/>
            <person name="Warren W.C."/>
        </authorList>
    </citation>
    <scope>NUCLEOTIDE SEQUENCE [LARGE SCALE GENOMIC DNA]</scope>
</reference>
<evidence type="ECO:0000256" key="9">
    <source>
        <dbReference type="ARBA" id="ARBA00023157"/>
    </source>
</evidence>
<keyword evidence="5" id="KW-0929">Antimicrobial</keyword>
<evidence type="ECO:0000256" key="10">
    <source>
        <dbReference type="SAM" id="Phobius"/>
    </source>
</evidence>
<dbReference type="Ensembl" id="ENSCMMT00000007701.1">
    <property type="protein sequence ID" value="ENSCMMP00000006947.1"/>
    <property type="gene ID" value="ENSCMMG00000004446.1"/>
</dbReference>
<keyword evidence="10" id="KW-1133">Transmembrane helix</keyword>
<dbReference type="GO" id="GO:0002227">
    <property type="term" value="P:innate immune response in mucosa"/>
    <property type="evidence" value="ECO:0007669"/>
    <property type="project" value="TreeGrafter"/>
</dbReference>
<evidence type="ECO:0000256" key="8">
    <source>
        <dbReference type="ARBA" id="ARBA00023022"/>
    </source>
</evidence>
<dbReference type="Proteomes" id="UP000694556">
    <property type="component" value="Chromosome 3"/>
</dbReference>
<proteinExistence type="inferred from homology"/>
<keyword evidence="8" id="KW-0044">Antibiotic</keyword>
<sequence length="76" mass="8462">TGPFLPLTASLALSSFGVTPPMLFFFAITVPDTVMCRKIKGECSFLLCSLFKRSIGTCYNGLAKCCIPFHLYWFLE</sequence>
<evidence type="ECO:0000256" key="1">
    <source>
        <dbReference type="ARBA" id="ARBA00004463"/>
    </source>
</evidence>
<evidence type="ECO:0000256" key="7">
    <source>
        <dbReference type="ARBA" id="ARBA00022940"/>
    </source>
</evidence>
<organism evidence="12 13">
    <name type="scientific">Cairina moschata</name>
    <name type="common">Muscovy duck</name>
    <dbReference type="NCBI Taxonomy" id="8855"/>
    <lineage>
        <taxon>Eukaryota</taxon>
        <taxon>Metazoa</taxon>
        <taxon>Chordata</taxon>
        <taxon>Craniata</taxon>
        <taxon>Vertebrata</taxon>
        <taxon>Euteleostomi</taxon>
        <taxon>Archelosauria</taxon>
        <taxon>Archosauria</taxon>
        <taxon>Dinosauria</taxon>
        <taxon>Saurischia</taxon>
        <taxon>Theropoda</taxon>
        <taxon>Coelurosauria</taxon>
        <taxon>Aves</taxon>
        <taxon>Neognathae</taxon>
        <taxon>Galloanserae</taxon>
        <taxon>Anseriformes</taxon>
        <taxon>Anatidae</taxon>
        <taxon>Anatinae</taxon>
        <taxon>Cairina</taxon>
    </lineage>
</organism>
<keyword evidence="4" id="KW-0964">Secreted</keyword>
<name>A0A8C3GG62_CAIMO</name>
<keyword evidence="10" id="KW-0812">Transmembrane</keyword>
<keyword evidence="10" id="KW-0472">Membrane</keyword>
<keyword evidence="9" id="KW-1015">Disulfide bond</keyword>
<dbReference type="Pfam" id="PF00711">
    <property type="entry name" value="Defensin_beta"/>
    <property type="match status" value="1"/>
</dbReference>
<accession>A0A8C3GG62</accession>
<evidence type="ECO:0000256" key="3">
    <source>
        <dbReference type="ARBA" id="ARBA00007371"/>
    </source>
</evidence>
<dbReference type="Gene3D" id="3.10.360.10">
    <property type="entry name" value="Antimicrobial Peptide, Beta-defensin 2, Chain A"/>
    <property type="match status" value="1"/>
</dbReference>
<feature type="transmembrane region" description="Helical" evidence="10">
    <location>
        <begin position="12"/>
        <end position="30"/>
    </location>
</feature>
<dbReference type="GO" id="GO:0005615">
    <property type="term" value="C:extracellular space"/>
    <property type="evidence" value="ECO:0007669"/>
    <property type="project" value="TreeGrafter"/>
</dbReference>
<comment type="similarity">
    <text evidence="3">Belongs to the beta-defensin family.</text>
</comment>